<dbReference type="AlphaFoldDB" id="G4SU49"/>
<accession>G4SU49</accession>
<dbReference type="InterPro" id="IPR036291">
    <property type="entry name" value="NAD(P)-bd_dom_sf"/>
</dbReference>
<keyword evidence="5" id="KW-1185">Reference proteome</keyword>
<name>G4SU49_META2</name>
<dbReference type="GO" id="GO:0016491">
    <property type="term" value="F:oxidoreductase activity"/>
    <property type="evidence" value="ECO:0007669"/>
    <property type="project" value="UniProtKB-KW"/>
</dbReference>
<evidence type="ECO:0000313" key="5">
    <source>
        <dbReference type="Proteomes" id="UP000008315"/>
    </source>
</evidence>
<evidence type="ECO:0000256" key="1">
    <source>
        <dbReference type="ARBA" id="ARBA00006484"/>
    </source>
</evidence>
<dbReference type="HOGENOM" id="CLU_010194_44_5_6"/>
<dbReference type="Pfam" id="PF00106">
    <property type="entry name" value="adh_short"/>
    <property type="match status" value="1"/>
</dbReference>
<dbReference type="Gene3D" id="3.40.50.720">
    <property type="entry name" value="NAD(P)-binding Rossmann-like Domain"/>
    <property type="match status" value="1"/>
</dbReference>
<dbReference type="PANTHER" id="PTHR24320">
    <property type="entry name" value="RETINOL DEHYDROGENASE"/>
    <property type="match status" value="1"/>
</dbReference>
<dbReference type="EMBL" id="FO082060">
    <property type="protein sequence ID" value="CCE23955.1"/>
    <property type="molecule type" value="Genomic_DNA"/>
</dbReference>
<dbReference type="InterPro" id="IPR002347">
    <property type="entry name" value="SDR_fam"/>
</dbReference>
<evidence type="ECO:0000256" key="2">
    <source>
        <dbReference type="ARBA" id="ARBA00023002"/>
    </source>
</evidence>
<dbReference type="Proteomes" id="UP000008315">
    <property type="component" value="Chromosome"/>
</dbReference>
<organism evidence="4 5">
    <name type="scientific">Methylotuvimicrobium alcaliphilum (strain DSM 19304 / NCIMB 14124 / VKM B-2133 / 20Z)</name>
    <name type="common">Methylomicrobium alcaliphilum</name>
    <dbReference type="NCBI Taxonomy" id="1091494"/>
    <lineage>
        <taxon>Bacteria</taxon>
        <taxon>Pseudomonadati</taxon>
        <taxon>Pseudomonadota</taxon>
        <taxon>Gammaproteobacteria</taxon>
        <taxon>Methylococcales</taxon>
        <taxon>Methylococcaceae</taxon>
        <taxon>Methylotuvimicrobium</taxon>
    </lineage>
</organism>
<gene>
    <name evidence="4" type="ordered locus">MEALZ_2271</name>
</gene>
<feature type="domain" description="Ketoreductase" evidence="3">
    <location>
        <begin position="16"/>
        <end position="154"/>
    </location>
</feature>
<keyword evidence="2 4" id="KW-0560">Oxidoreductase</keyword>
<dbReference type="EC" id="1.1.1.-" evidence="4"/>
<dbReference type="RefSeq" id="WP_014148736.1">
    <property type="nucleotide sequence ID" value="NC_016112.1"/>
</dbReference>
<evidence type="ECO:0000313" key="4">
    <source>
        <dbReference type="EMBL" id="CCE23955.1"/>
    </source>
</evidence>
<proteinExistence type="inferred from homology"/>
<dbReference type="PANTHER" id="PTHR24320:SF148">
    <property type="entry name" value="NAD(P)-BINDING ROSSMANN-FOLD SUPERFAMILY PROTEIN"/>
    <property type="match status" value="1"/>
</dbReference>
<protein>
    <submittedName>
        <fullName evidence="4">Retinol dehydrogenase 13</fullName>
        <ecNumber evidence="4">1.1.1.-</ecNumber>
    </submittedName>
</protein>
<comment type="similarity">
    <text evidence="1">Belongs to the short-chain dehydrogenases/reductases (SDR) family.</text>
</comment>
<reference evidence="5" key="1">
    <citation type="journal article" date="2012" name="J. Bacteriol.">
        <title>Genome sequence of the haloalkaliphilic methanotrophic bacterium Methylomicrobium alcaliphilum 20Z.</title>
        <authorList>
            <person name="Vuilleumier S."/>
            <person name="Khmelenina V.N."/>
            <person name="Bringel F."/>
            <person name="Reshetnikov A.S."/>
            <person name="Lajus A."/>
            <person name="Mangenot S."/>
            <person name="Rouy Z."/>
            <person name="Op den Camp H.J."/>
            <person name="Jetten M.S."/>
            <person name="Dispirito A.A."/>
            <person name="Dunfield P."/>
            <person name="Klotz M.G."/>
            <person name="Semrau J.D."/>
            <person name="Stein L.Y."/>
            <person name="Barbe V."/>
            <person name="Medigue C."/>
            <person name="Trotsenko Y.A."/>
            <person name="Kalyuzhnaya M.G."/>
        </authorList>
    </citation>
    <scope>NUCLEOTIDE SEQUENCE [LARGE SCALE GENOMIC DNA]</scope>
    <source>
        <strain evidence="5">DSM 19304 / NCIMB 14124 / VKM B-2133 / 20Z</strain>
    </source>
</reference>
<sequence>MVSSAYSSSAQSSGVRVYLVTGATGAIGKAIARQLAAKPNSEVVLVCRDGDKAQRAVREIIAATGNEAVRFELADLSEHLEIRGLAERWTGPLHALINNAACTPRTRQETSEGIEMQFATNVLGYFRLIDAFADTLIASAPARIVNVASYWAGGLDLSDLEFTRRRYDNDSAYRQSKQADRMLSAAFSERLLPYRIAVNACHPGDVNSKLSNDLGFGGHETPDQGAETPVWLATDPVGLQHSGRYYEHKREVVCSFSRDREAVDSLYRVCSNYSIR</sequence>
<dbReference type="InterPro" id="IPR057326">
    <property type="entry name" value="KR_dom"/>
</dbReference>
<dbReference type="KEGG" id="mah:MEALZ_2271"/>
<dbReference type="SMART" id="SM00822">
    <property type="entry name" value="PKS_KR"/>
    <property type="match status" value="1"/>
</dbReference>
<dbReference type="PRINTS" id="PR00081">
    <property type="entry name" value="GDHRDH"/>
</dbReference>
<dbReference type="SUPFAM" id="SSF51735">
    <property type="entry name" value="NAD(P)-binding Rossmann-fold domains"/>
    <property type="match status" value="1"/>
</dbReference>
<evidence type="ECO:0000259" key="3">
    <source>
        <dbReference type="SMART" id="SM00822"/>
    </source>
</evidence>
<dbReference type="PATRIC" id="fig|271065.3.peg.2334"/>
<dbReference type="STRING" id="1091494.MEALZ_2271"/>